<sequence>MKNNSISRIYGKREFIKIVSKATYSMVKYRKFMKLLTKEFQTNIMLSVTEVNGCQACSYFHTKHAIDSGISDEELQSLLSGDHKNVKPEEAQALVFGQHYASEKENYSKDTFQKVIEHYGKEKAYGILATATLISFGNAYGINYGNLKSRFTKNGRVKNSKIYNEVFILISPIILLPITMIINVFRKKQF</sequence>
<proteinExistence type="predicted"/>
<dbReference type="Gene3D" id="1.20.1290.10">
    <property type="entry name" value="AhpD-like"/>
    <property type="match status" value="1"/>
</dbReference>
<evidence type="ECO:0000313" key="1">
    <source>
        <dbReference type="EMBL" id="BCR35230.1"/>
    </source>
</evidence>
<dbReference type="AlphaFoldDB" id="A0A7U9XV12"/>
<dbReference type="EMBL" id="AP024412">
    <property type="protein sequence ID" value="BCR35230.1"/>
    <property type="molecule type" value="Genomic_DNA"/>
</dbReference>
<protein>
    <recommendedName>
        <fullName evidence="3">Carboxymuconolactone decarboxylase-like domain-containing protein</fullName>
    </recommendedName>
</protein>
<name>A0A7U9XV12_9MOLU</name>
<evidence type="ECO:0008006" key="3">
    <source>
        <dbReference type="Google" id="ProtNLM"/>
    </source>
</evidence>
<evidence type="ECO:0000313" key="2">
    <source>
        <dbReference type="Proteomes" id="UP000620133"/>
    </source>
</evidence>
<organism evidence="1 2">
    <name type="scientific">Mariniplasma anaerobium</name>
    <dbReference type="NCBI Taxonomy" id="2735436"/>
    <lineage>
        <taxon>Bacteria</taxon>
        <taxon>Bacillati</taxon>
        <taxon>Mycoplasmatota</taxon>
        <taxon>Mollicutes</taxon>
        <taxon>Acholeplasmatales</taxon>
        <taxon>Acholeplasmataceae</taxon>
        <taxon>Mariniplasma</taxon>
    </lineage>
</organism>
<dbReference type="KEGG" id="manr:MPAN_001230"/>
<dbReference type="SUPFAM" id="SSF69118">
    <property type="entry name" value="AhpD-like"/>
    <property type="match status" value="1"/>
</dbReference>
<accession>A0A7U9XV12</accession>
<dbReference type="RefSeq" id="WP_176239101.1">
    <property type="nucleotide sequence ID" value="NZ_AP024412.1"/>
</dbReference>
<reference evidence="1" key="1">
    <citation type="submission" date="2021-01" db="EMBL/GenBank/DDBJ databases">
        <title>Draft genome sequence of Acholeplasmataceae bacterium strain Mahy22.</title>
        <authorList>
            <person name="Watanabe M."/>
            <person name="Kojima H."/>
            <person name="Fukui M."/>
        </authorList>
    </citation>
    <scope>NUCLEOTIDE SEQUENCE</scope>
    <source>
        <strain evidence="1">Mahy22</strain>
    </source>
</reference>
<dbReference type="Proteomes" id="UP000620133">
    <property type="component" value="Chromosome"/>
</dbReference>
<dbReference type="InterPro" id="IPR029032">
    <property type="entry name" value="AhpD-like"/>
</dbReference>
<keyword evidence="2" id="KW-1185">Reference proteome</keyword>
<gene>
    <name evidence="1" type="ORF">MPAN_001230</name>
</gene>